<name>A0AAE0WNY4_9PEZI</name>
<gene>
    <name evidence="10" type="ORF">LTR78_004825</name>
</gene>
<dbReference type="InterPro" id="IPR049453">
    <property type="entry name" value="Memb_transporter_dom"/>
</dbReference>
<comment type="caution">
    <text evidence="10">The sequence shown here is derived from an EMBL/GenBank/DDBJ whole genome shotgun (WGS) entry which is preliminary data.</text>
</comment>
<feature type="transmembrane region" description="Helical" evidence="6">
    <location>
        <begin position="769"/>
        <end position="792"/>
    </location>
</feature>
<feature type="compositionally biased region" description="Basic and acidic residues" evidence="5">
    <location>
        <begin position="269"/>
        <end position="283"/>
    </location>
</feature>
<feature type="region of interest" description="Disordered" evidence="5">
    <location>
        <begin position="269"/>
        <end position="302"/>
    </location>
</feature>
<evidence type="ECO:0000256" key="1">
    <source>
        <dbReference type="ARBA" id="ARBA00004141"/>
    </source>
</evidence>
<evidence type="ECO:0000313" key="10">
    <source>
        <dbReference type="EMBL" id="KAK3675315.1"/>
    </source>
</evidence>
<evidence type="ECO:0000259" key="7">
    <source>
        <dbReference type="Pfam" id="PF10334"/>
    </source>
</evidence>
<dbReference type="GO" id="GO:0016020">
    <property type="term" value="C:membrane"/>
    <property type="evidence" value="ECO:0007669"/>
    <property type="project" value="UniProtKB-SubCell"/>
</dbReference>
<feature type="transmembrane region" description="Helical" evidence="6">
    <location>
        <begin position="629"/>
        <end position="646"/>
    </location>
</feature>
<feature type="domain" description="Integral membrane bound transporter" evidence="9">
    <location>
        <begin position="652"/>
        <end position="789"/>
    </location>
</feature>
<feature type="transmembrane region" description="Helical" evidence="6">
    <location>
        <begin position="110"/>
        <end position="130"/>
    </location>
</feature>
<feature type="region of interest" description="Disordered" evidence="5">
    <location>
        <begin position="1033"/>
        <end position="1058"/>
    </location>
</feature>
<feature type="transmembrane region" description="Helical" evidence="6">
    <location>
        <begin position="708"/>
        <end position="724"/>
    </location>
</feature>
<keyword evidence="3 6" id="KW-1133">Transmembrane helix</keyword>
<feature type="transmembrane region" description="Helical" evidence="6">
    <location>
        <begin position="730"/>
        <end position="748"/>
    </location>
</feature>
<evidence type="ECO:0000259" key="9">
    <source>
        <dbReference type="Pfam" id="PF13515"/>
    </source>
</evidence>
<dbReference type="Pfam" id="PF10334">
    <property type="entry name" value="BRE4"/>
    <property type="match status" value="1"/>
</dbReference>
<accession>A0AAE0WNY4</accession>
<dbReference type="Proteomes" id="UP001274830">
    <property type="component" value="Unassembled WGS sequence"/>
</dbReference>
<feature type="transmembrane region" description="Helical" evidence="6">
    <location>
        <begin position="206"/>
        <end position="229"/>
    </location>
</feature>
<evidence type="ECO:0000256" key="6">
    <source>
        <dbReference type="SAM" id="Phobius"/>
    </source>
</evidence>
<feature type="domain" description="Putative ER transporter 6TM N-terminal" evidence="8">
    <location>
        <begin position="147"/>
        <end position="387"/>
    </location>
</feature>
<keyword evidence="2 6" id="KW-0812">Transmembrane</keyword>
<keyword evidence="4 6" id="KW-0472">Membrane</keyword>
<evidence type="ECO:0000259" key="8">
    <source>
        <dbReference type="Pfam" id="PF10337"/>
    </source>
</evidence>
<reference evidence="10" key="1">
    <citation type="submission" date="2023-07" db="EMBL/GenBank/DDBJ databases">
        <title>Black Yeasts Isolated from many extreme environments.</title>
        <authorList>
            <person name="Coleine C."/>
            <person name="Stajich J.E."/>
            <person name="Selbmann L."/>
        </authorList>
    </citation>
    <scope>NUCLEOTIDE SEQUENCE</scope>
    <source>
        <strain evidence="10">CCFEE 5485</strain>
    </source>
</reference>
<feature type="transmembrane region" description="Helical" evidence="6">
    <location>
        <begin position="680"/>
        <end position="701"/>
    </location>
</feature>
<feature type="transmembrane region" description="Helical" evidence="6">
    <location>
        <begin position="150"/>
        <end position="169"/>
    </location>
</feature>
<evidence type="ECO:0000256" key="4">
    <source>
        <dbReference type="ARBA" id="ARBA00023136"/>
    </source>
</evidence>
<evidence type="ECO:0000256" key="3">
    <source>
        <dbReference type="ARBA" id="ARBA00022989"/>
    </source>
</evidence>
<evidence type="ECO:0008006" key="12">
    <source>
        <dbReference type="Google" id="ProtNLM"/>
    </source>
</evidence>
<dbReference type="EMBL" id="JAUTXT010000015">
    <property type="protein sequence ID" value="KAK3675315.1"/>
    <property type="molecule type" value="Genomic_DNA"/>
</dbReference>
<evidence type="ECO:0000313" key="11">
    <source>
        <dbReference type="Proteomes" id="UP001274830"/>
    </source>
</evidence>
<dbReference type="Pfam" id="PF13515">
    <property type="entry name" value="FUSC_2"/>
    <property type="match status" value="1"/>
</dbReference>
<evidence type="ECO:0000256" key="2">
    <source>
        <dbReference type="ARBA" id="ARBA00022692"/>
    </source>
</evidence>
<feature type="transmembrane region" description="Helical" evidence="6">
    <location>
        <begin position="81"/>
        <end position="98"/>
    </location>
</feature>
<protein>
    <recommendedName>
        <fullName evidence="12">ER transporter 6TM N-terminal domain-containing protein</fullName>
    </recommendedName>
</protein>
<dbReference type="Pfam" id="PF10337">
    <property type="entry name" value="ArAE_2_N"/>
    <property type="match status" value="1"/>
</dbReference>
<dbReference type="PANTHER" id="PTHR37994:SF4">
    <property type="entry name" value="ER TRANSPORTER 6TM N-TERMINAL DOMAIN-CONTAINING PROTEIN-RELATED"/>
    <property type="match status" value="1"/>
</dbReference>
<feature type="region of interest" description="Disordered" evidence="5">
    <location>
        <begin position="1"/>
        <end position="40"/>
    </location>
</feature>
<dbReference type="InterPro" id="IPR018820">
    <property type="entry name" value="BRE4-related_DUF2421"/>
</dbReference>
<comment type="subcellular location">
    <subcellularLocation>
        <location evidence="1">Membrane</location>
        <topology evidence="1">Multi-pass membrane protein</topology>
    </subcellularLocation>
</comment>
<sequence>MENEAERRESPTMESSTGGPAKDDMAGPSEQPALPKQPSKIKQLWTKIGLDRMTLLLMLKGSLPPTIAIAMYQSTAVANEYSTLGYLVAITSILGFAIMPRGMFIQTMSLNIVAVCFAAAMNLLALYTVTQARFHTTIPYGKPLQGYNSSASAVCAVWLCFQLYLINYVRASRPQFQFPAIIYSIFVNVSLTYGTQFPTMTSAISFMQRLLGAFLSGFAIATAVSLFIIPVSSRTVVFKEVTGYLMCLTGSLKAQAAYMQSMETIDPVEAQKQKEEKSINEKDKHRHGKTKSEPPTNPLSTPASLKLKELLGKTIELHTKLHGDITPAKREFAFGKLESHDLTELWKLSKAFFVPCIGLSASMDLIQRFAIDSDLGHKGSSPQDQEKKDHHLENIHFVMKQLHQPFAHMTAEVDGAVQHVLITLELIKPPKKKADEESGGDQIAPGSPGFAEAYKRKLDDFYNSKKATLGEWCKAHNIHVPEDYFETTFVRPDSFKAKDEQKREQYQRQLFFILYLEYLLWRAGGAALEIVLWADRRKAEGALKRNKLIFPGSRTLYKWLVSVFGREDLSNDGHYMAEADSGGSEAIFLGQDFGRRKDPEHLPPRNTLERVGDTIRKIPQFFRSDASAFGFRVVCATMTIAIICYLEATQAFFLQQRLLWAMIMVAISMSRTAGQSTFNFVLRVLGTAIAMIGAYIIWYIVDGKPAGVIVFLWLWIFLAFYFVLKFPKLLVVALLSLVTAVLIIGYELQVKKIGVQASISNGQPAYATYLLAPYRLATVAGGLGVAFIWTIFPYPVSETTELRKDLGASLYLLSNFYSIVHETVRARVTGADGNSKTKGSHAYNLEKARDAVFSKSVLLLNNLNMNAQFSKFQLRVGGRFPREEYDGLIACSQRVLQYSALMSYASNTFSIHRDDSTEPSQWSKDFRKIASGINPTSHRITSLLALLSSSITYGQPLPPYLDMPQPFQFMKQLHSLDPDLLSVRHIAEPEYSAFAVLQVCAQAVTEDIAKLKKHVTNLVGEIDFTFHAVNTGRESGDLASTEDDEEEKQSGAKSRHSQ</sequence>
<keyword evidence="11" id="KW-1185">Reference proteome</keyword>
<organism evidence="10 11">
    <name type="scientific">Recurvomyces mirabilis</name>
    <dbReference type="NCBI Taxonomy" id="574656"/>
    <lineage>
        <taxon>Eukaryota</taxon>
        <taxon>Fungi</taxon>
        <taxon>Dikarya</taxon>
        <taxon>Ascomycota</taxon>
        <taxon>Pezizomycotina</taxon>
        <taxon>Dothideomycetes</taxon>
        <taxon>Dothideomycetidae</taxon>
        <taxon>Mycosphaerellales</taxon>
        <taxon>Teratosphaeriaceae</taxon>
        <taxon>Recurvomyces</taxon>
    </lineage>
</organism>
<proteinExistence type="predicted"/>
<dbReference type="PANTHER" id="PTHR37994">
    <property type="entry name" value="ARAE_2_N DOMAIN-CONTAINING PROTEIN-RELATED"/>
    <property type="match status" value="1"/>
</dbReference>
<evidence type="ECO:0000256" key="5">
    <source>
        <dbReference type="SAM" id="MobiDB-lite"/>
    </source>
</evidence>
<dbReference type="InterPro" id="IPR018823">
    <property type="entry name" value="ArAE_2_N"/>
</dbReference>
<feature type="transmembrane region" description="Helical" evidence="6">
    <location>
        <begin position="176"/>
        <end position="194"/>
    </location>
</feature>
<dbReference type="AlphaFoldDB" id="A0AAE0WNY4"/>
<feature type="compositionally biased region" description="Basic and acidic residues" evidence="5">
    <location>
        <begin position="1"/>
        <end position="11"/>
    </location>
</feature>
<feature type="domain" description="DUF2421" evidence="7">
    <location>
        <begin position="793"/>
        <end position="1021"/>
    </location>
</feature>